<dbReference type="PANTHER" id="PTHR45847:SF6">
    <property type="entry name" value="FATTY ACID AMIDE HYDROLASE"/>
    <property type="match status" value="1"/>
</dbReference>
<reference evidence="2" key="1">
    <citation type="submission" date="2021-06" db="EMBL/GenBank/DDBJ databases">
        <authorList>
            <person name="Hodson N. C."/>
            <person name="Mongue J. A."/>
            <person name="Jaron S. K."/>
        </authorList>
    </citation>
    <scope>NUCLEOTIDE SEQUENCE</scope>
</reference>
<gene>
    <name evidence="2" type="ORF">AFUS01_LOCUS24748</name>
</gene>
<feature type="domain" description="Amidase" evidence="1">
    <location>
        <begin position="592"/>
        <end position="910"/>
    </location>
</feature>
<proteinExistence type="predicted"/>
<feature type="domain" description="Amidase" evidence="1">
    <location>
        <begin position="115"/>
        <end position="473"/>
    </location>
</feature>
<comment type="caution">
    <text evidence="2">The sequence shown here is derived from an EMBL/GenBank/DDBJ whole genome shotgun (WGS) entry which is preliminary data.</text>
</comment>
<evidence type="ECO:0000259" key="1">
    <source>
        <dbReference type="Pfam" id="PF01425"/>
    </source>
</evidence>
<dbReference type="GO" id="GO:0017064">
    <property type="term" value="F:fatty acid amide hydrolase activity"/>
    <property type="evidence" value="ECO:0007669"/>
    <property type="project" value="TreeGrafter"/>
</dbReference>
<dbReference type="Proteomes" id="UP000708208">
    <property type="component" value="Unassembled WGS sequence"/>
</dbReference>
<dbReference type="EMBL" id="CAJVCH010311839">
    <property type="protein sequence ID" value="CAG7786166.1"/>
    <property type="molecule type" value="Genomic_DNA"/>
</dbReference>
<evidence type="ECO:0000313" key="3">
    <source>
        <dbReference type="Proteomes" id="UP000708208"/>
    </source>
</evidence>
<keyword evidence="3" id="KW-1185">Reference proteome</keyword>
<dbReference type="Pfam" id="PF01425">
    <property type="entry name" value="Amidase"/>
    <property type="match status" value="2"/>
</dbReference>
<dbReference type="InterPro" id="IPR052096">
    <property type="entry name" value="Endocannabinoid_amidase"/>
</dbReference>
<dbReference type="PANTHER" id="PTHR45847">
    <property type="entry name" value="FATTY ACID AMIDE HYDROLASE"/>
    <property type="match status" value="1"/>
</dbReference>
<protein>
    <recommendedName>
        <fullName evidence="1">Amidase domain-containing protein</fullName>
    </recommendedName>
</protein>
<accession>A0A8J2KAG7</accession>
<dbReference type="AlphaFoldDB" id="A0A8J2KAG7"/>
<dbReference type="OrthoDB" id="6428749at2759"/>
<dbReference type="GO" id="GO:0004040">
    <property type="term" value="F:amidase activity"/>
    <property type="evidence" value="ECO:0007669"/>
    <property type="project" value="TreeGrafter"/>
</dbReference>
<dbReference type="GO" id="GO:0009062">
    <property type="term" value="P:fatty acid catabolic process"/>
    <property type="evidence" value="ECO:0007669"/>
    <property type="project" value="TreeGrafter"/>
</dbReference>
<organism evidence="2 3">
    <name type="scientific">Allacma fusca</name>
    <dbReference type="NCBI Taxonomy" id="39272"/>
    <lineage>
        <taxon>Eukaryota</taxon>
        <taxon>Metazoa</taxon>
        <taxon>Ecdysozoa</taxon>
        <taxon>Arthropoda</taxon>
        <taxon>Hexapoda</taxon>
        <taxon>Collembola</taxon>
        <taxon>Symphypleona</taxon>
        <taxon>Sminthuridae</taxon>
        <taxon>Allacma</taxon>
    </lineage>
</organism>
<name>A0A8J2KAG7_9HEXA</name>
<evidence type="ECO:0000313" key="2">
    <source>
        <dbReference type="EMBL" id="CAG7786166.1"/>
    </source>
</evidence>
<sequence>MAELKFALKQISLALVVFICINSLYPVKCGLFRGCNSEACLKLEINRGRKQQERDEVLNDLRFKFMRSDVLQAVGDLPFHQLIHQLQTRNLSAVQVLSAFIGRAVNATDEFNCVTEFVPNAMKWARLSPAGSSSGSGCIVASKAAHFATGTDSMGSGRLPAHFNGIASIMPTSRRLSTEGITLAIPKLIGMNAVPAIFADKPSTLATVFRALTDNNIQNLYDPTTVPMSWKAQVFENKRPLRFGYLTSIPFFPTMGDTPLVIEETKIRLEALGHTVVPFELPDGYRFMKLMIDLIFADGGHYLASQIKDDKIATAFKSMYFGIQFPSWQKQLAGTFPMSDRLQIILQAGVDTEKSIGLQEAVEATKELAKEILKQMQEYKLDLLLTPVFPVPALRLDDPSNLFLAVCYVVIWNLVDFPAGVIPMGTESGQYTNFVDTKGDVFLNLAKTNLKHAKGMPIGVQIVGKPFQEELILRTLYELESLVFVSSGLLDSCLLSETCRQFEVSRTLKQHERTKILTELRLRFLRSDINHTIGDLPFHELVHQLQTRNLSAVEALSVFIGRAVKATDEFNCVSEFVPDAMKWAMELDNALGSGRLPAHFNGIASIVPTSRRLSIDGVARAIPKLIGINPVPAIFSDKASTLATIFKALTENDIQNRYDPTTVPVSWRANLFESNRSLRFGYLTSIPFFPTMGDTPLVVEATKQKLEALGHTVVPFELPDGYRFMKLMIDLIFADGGNYLASQIQDDQIATAIKTLYYGLKFPNWQKKLVGAIPISDRLQIILRSGVDTEKSSGLQEAVDATRQLSKEILDQMHHQNLDLLLTPVFPVPALRLDDPPYLFLGVCYVALWNLVDFPAGVIPMGTESGRNINISDTSGDIFLNLAKTNLQEAIGMPIGVQLVGKPFQEELILNVLNELEGNEFSKTTLTTTKTENPK</sequence>
<dbReference type="InterPro" id="IPR023631">
    <property type="entry name" value="Amidase_dom"/>
</dbReference>